<proteinExistence type="inferred from homology"/>
<dbReference type="AlphaFoldDB" id="A0A1H7G8Q4"/>
<sequence length="125" mass="12916">MAENKNFVININGDGGVNISEEVVGIIAGLGAVEVDGVESLAGNLTSETISKAGQGKLAKAIRVVDSEPGKISVHMAINMKYGYEIPKVSGMVQEKVKSAVETMTGLEVTAVDIRIATVSVAGNN</sequence>
<evidence type="ECO:0000313" key="2">
    <source>
        <dbReference type="EMBL" id="SEK32840.1"/>
    </source>
</evidence>
<reference evidence="3" key="1">
    <citation type="submission" date="2016-10" db="EMBL/GenBank/DDBJ databases">
        <authorList>
            <person name="Varghese N."/>
        </authorList>
    </citation>
    <scope>NUCLEOTIDE SEQUENCE [LARGE SCALE GENOMIC DNA]</scope>
    <source>
        <strain evidence="3">ACV-9</strain>
    </source>
</reference>
<dbReference type="EMBL" id="FNZX01000004">
    <property type="protein sequence ID" value="SEK32840.1"/>
    <property type="molecule type" value="Genomic_DNA"/>
</dbReference>
<comment type="similarity">
    <text evidence="1">Belongs to the asp23 family.</text>
</comment>
<dbReference type="eggNOG" id="COG1302">
    <property type="taxonomic scope" value="Bacteria"/>
</dbReference>
<dbReference type="PANTHER" id="PTHR34297">
    <property type="entry name" value="HYPOTHETICAL CYTOSOLIC PROTEIN-RELATED"/>
    <property type="match status" value="1"/>
</dbReference>
<organism evidence="2 3">
    <name type="scientific">Pseudobutyrivibrio ruminis</name>
    <dbReference type="NCBI Taxonomy" id="46206"/>
    <lineage>
        <taxon>Bacteria</taxon>
        <taxon>Bacillati</taxon>
        <taxon>Bacillota</taxon>
        <taxon>Clostridia</taxon>
        <taxon>Lachnospirales</taxon>
        <taxon>Lachnospiraceae</taxon>
        <taxon>Pseudobutyrivibrio</taxon>
    </lineage>
</organism>
<name>A0A1H7G8Q4_9FIRM</name>
<dbReference type="Pfam" id="PF03780">
    <property type="entry name" value="Asp23"/>
    <property type="match status" value="1"/>
</dbReference>
<keyword evidence="3" id="KW-1185">Reference proteome</keyword>
<dbReference type="InterPro" id="IPR005531">
    <property type="entry name" value="Asp23"/>
</dbReference>
<gene>
    <name evidence="2" type="ORF">SAMN02910377_00610</name>
</gene>
<accession>A0A1H7G8Q4</accession>
<evidence type="ECO:0000256" key="1">
    <source>
        <dbReference type="ARBA" id="ARBA00005721"/>
    </source>
</evidence>
<dbReference type="RefSeq" id="WP_044934828.1">
    <property type="nucleotide sequence ID" value="NZ_FNZX01000004.1"/>
</dbReference>
<protein>
    <submittedName>
        <fullName evidence="2">Uncharacterized conserved protein YloU, alkaline shock protein (Asp23) family</fullName>
    </submittedName>
</protein>
<dbReference type="PANTHER" id="PTHR34297:SF1">
    <property type="entry name" value="ASP23_GLS24 FAMILY ENVELOPE STRESS RESPONSE PROTEIN"/>
    <property type="match status" value="1"/>
</dbReference>
<evidence type="ECO:0000313" key="3">
    <source>
        <dbReference type="Proteomes" id="UP000182321"/>
    </source>
</evidence>
<dbReference type="Proteomes" id="UP000182321">
    <property type="component" value="Unassembled WGS sequence"/>
</dbReference>